<feature type="active site" evidence="10">
    <location>
        <position position="185"/>
    </location>
</feature>
<dbReference type="SUPFAM" id="SSF52317">
    <property type="entry name" value="Class I glutamine amidotransferase-like"/>
    <property type="match status" value="1"/>
</dbReference>
<evidence type="ECO:0000256" key="7">
    <source>
        <dbReference type="ARBA" id="ARBA00023239"/>
    </source>
</evidence>
<dbReference type="Gene3D" id="3.40.50.880">
    <property type="match status" value="1"/>
</dbReference>
<comment type="catalytic activity">
    <reaction evidence="9 10">
        <text>L-glutamine + H2O = L-glutamate + NH4(+)</text>
        <dbReference type="Rhea" id="RHEA:15889"/>
        <dbReference type="ChEBI" id="CHEBI:15377"/>
        <dbReference type="ChEBI" id="CHEBI:28938"/>
        <dbReference type="ChEBI" id="CHEBI:29985"/>
        <dbReference type="ChEBI" id="CHEBI:58359"/>
        <dbReference type="EC" id="3.5.1.2"/>
    </reaction>
</comment>
<organism evidence="12">
    <name type="scientific">Vibrio coralliilyticus</name>
    <dbReference type="NCBI Taxonomy" id="190893"/>
    <lineage>
        <taxon>Bacteria</taxon>
        <taxon>Pseudomonadati</taxon>
        <taxon>Pseudomonadota</taxon>
        <taxon>Gammaproteobacteria</taxon>
        <taxon>Vibrionales</taxon>
        <taxon>Vibrionaceae</taxon>
        <taxon>Vibrio</taxon>
    </lineage>
</organism>
<protein>
    <recommendedName>
        <fullName evidence="10">Imidazole glycerol phosphate synthase subunit HisH</fullName>
        <ecNumber evidence="10">4.3.2.10</ecNumber>
    </recommendedName>
    <alternativeName>
        <fullName evidence="10">IGP synthase glutaminase subunit</fullName>
        <ecNumber evidence="10">3.5.1.2</ecNumber>
    </alternativeName>
    <alternativeName>
        <fullName evidence="10">IGP synthase subunit HisH</fullName>
    </alternativeName>
    <alternativeName>
        <fullName evidence="10">ImGP synthase subunit HisH</fullName>
        <shortName evidence="10">IGPS subunit HisH</shortName>
    </alternativeName>
</protein>
<dbReference type="UniPathway" id="UPA00031">
    <property type="reaction ID" value="UER00010"/>
</dbReference>
<evidence type="ECO:0000256" key="10">
    <source>
        <dbReference type="HAMAP-Rule" id="MF_00278"/>
    </source>
</evidence>
<comment type="function">
    <text evidence="10">IGPS catalyzes the conversion of PRFAR and glutamine to IGP, AICAR and glutamate. The HisH subunit catalyzes the hydrolysis of glutamine to glutamate and ammonia as part of the synthesis of IGP and AICAR. The resulting ammonia molecule is channeled to the active site of HisF.</text>
</comment>
<dbReference type="InterPro" id="IPR029062">
    <property type="entry name" value="Class_I_gatase-like"/>
</dbReference>
<accession>A0A837G4W3</accession>
<dbReference type="Pfam" id="PF00117">
    <property type="entry name" value="GATase"/>
    <property type="match status" value="1"/>
</dbReference>
<keyword evidence="7 10" id="KW-0456">Lyase</keyword>
<evidence type="ECO:0000259" key="11">
    <source>
        <dbReference type="Pfam" id="PF00117"/>
    </source>
</evidence>
<keyword evidence="3 10" id="KW-0028">Amino-acid biosynthesis</keyword>
<evidence type="ECO:0000256" key="2">
    <source>
        <dbReference type="ARBA" id="ARBA00011152"/>
    </source>
</evidence>
<dbReference type="EC" id="3.5.1.2" evidence="10"/>
<dbReference type="CDD" id="cd01748">
    <property type="entry name" value="GATase1_IGP_Synthase"/>
    <property type="match status" value="1"/>
</dbReference>
<feature type="domain" description="Glutamine amidotransferase" evidence="11">
    <location>
        <begin position="4"/>
        <end position="200"/>
    </location>
</feature>
<evidence type="ECO:0000313" key="12">
    <source>
        <dbReference type="EMBL" id="KJY69653.1"/>
    </source>
</evidence>
<dbReference type="PROSITE" id="PS51273">
    <property type="entry name" value="GATASE_TYPE_1"/>
    <property type="match status" value="1"/>
</dbReference>
<keyword evidence="4 10" id="KW-0378">Hydrolase</keyword>
<dbReference type="PIRSF" id="PIRSF000495">
    <property type="entry name" value="Amidotransf_hisH"/>
    <property type="match status" value="1"/>
</dbReference>
<keyword evidence="5 10" id="KW-0315">Glutamine amidotransferase</keyword>
<evidence type="ECO:0000256" key="1">
    <source>
        <dbReference type="ARBA" id="ARBA00005091"/>
    </source>
</evidence>
<evidence type="ECO:0000256" key="4">
    <source>
        <dbReference type="ARBA" id="ARBA00022801"/>
    </source>
</evidence>
<dbReference type="EMBL" id="JXXR01000019">
    <property type="protein sequence ID" value="KJY69653.1"/>
    <property type="molecule type" value="Genomic_DNA"/>
</dbReference>
<evidence type="ECO:0000256" key="6">
    <source>
        <dbReference type="ARBA" id="ARBA00023102"/>
    </source>
</evidence>
<dbReference type="GO" id="GO:0004359">
    <property type="term" value="F:glutaminase activity"/>
    <property type="evidence" value="ECO:0007669"/>
    <property type="project" value="UniProtKB-EC"/>
</dbReference>
<dbReference type="RefSeq" id="WP_045986793.1">
    <property type="nucleotide sequence ID" value="NZ_CP063051.1"/>
</dbReference>
<comment type="caution">
    <text evidence="12">The sequence shown here is derived from an EMBL/GenBank/DDBJ whole genome shotgun (WGS) entry which is preliminary data.</text>
</comment>
<dbReference type="GO" id="GO:0000107">
    <property type="term" value="F:imidazoleglycerol-phosphate synthase activity"/>
    <property type="evidence" value="ECO:0007669"/>
    <property type="project" value="UniProtKB-UniRule"/>
</dbReference>
<dbReference type="HAMAP" id="MF_00278">
    <property type="entry name" value="HisH"/>
    <property type="match status" value="1"/>
</dbReference>
<evidence type="ECO:0000256" key="8">
    <source>
        <dbReference type="ARBA" id="ARBA00047838"/>
    </source>
</evidence>
<reference evidence="12" key="1">
    <citation type="journal article" date="2015" name="BMC Genomics">
        <title>Genome mining reveals unlocked bioactive potential of marine Gram-negative bacteria.</title>
        <authorList>
            <person name="Machado H."/>
            <person name="Sonnenschein E.C."/>
            <person name="Melchiorsen J."/>
            <person name="Gram L."/>
        </authorList>
    </citation>
    <scope>NUCLEOTIDE SEQUENCE</scope>
    <source>
        <strain evidence="12">S2052</strain>
    </source>
</reference>
<dbReference type="PANTHER" id="PTHR42701">
    <property type="entry name" value="IMIDAZOLE GLYCEROL PHOSPHATE SYNTHASE SUBUNIT HISH"/>
    <property type="match status" value="1"/>
</dbReference>
<keyword evidence="6 10" id="KW-0368">Histidine biosynthesis</keyword>
<gene>
    <name evidence="10" type="primary">hisH</name>
    <name evidence="12" type="ORF">TW71_17740</name>
</gene>
<comment type="pathway">
    <text evidence="1 10">Amino-acid biosynthesis; L-histidine biosynthesis; L-histidine from 5-phospho-alpha-D-ribose 1-diphosphate: step 5/9.</text>
</comment>
<dbReference type="EC" id="4.3.2.10" evidence="10"/>
<sequence>MLKIVDLQIGNIGSVLKAIKYLGFEYELIEKPEQLSGATKIILPGVGSFTTASNALYSSGFSEALDHYVLELKTPILGICVGMQLLAEYGVEGGGAKGLGYIKAKVDKIKNFNNTLLVPHMGWNDVDANTLSLFDGIEHKSCFYFVHSYAMNIHEKQDLGVAYTDYGESVVAYVCKEHIHGAQFHPEKSQSAGLKFLRNFIELC</sequence>
<evidence type="ECO:0000256" key="9">
    <source>
        <dbReference type="ARBA" id="ARBA00049534"/>
    </source>
</evidence>
<dbReference type="PANTHER" id="PTHR42701:SF1">
    <property type="entry name" value="IMIDAZOLE GLYCEROL PHOSPHATE SYNTHASE SUBUNIT HISH"/>
    <property type="match status" value="1"/>
</dbReference>
<evidence type="ECO:0000256" key="5">
    <source>
        <dbReference type="ARBA" id="ARBA00022962"/>
    </source>
</evidence>
<comment type="catalytic activity">
    <reaction evidence="8 10">
        <text>5-[(5-phospho-1-deoxy-D-ribulos-1-ylimino)methylamino]-1-(5-phospho-beta-D-ribosyl)imidazole-4-carboxamide + L-glutamine = D-erythro-1-(imidazol-4-yl)glycerol 3-phosphate + 5-amino-1-(5-phospho-beta-D-ribosyl)imidazole-4-carboxamide + L-glutamate + H(+)</text>
        <dbReference type="Rhea" id="RHEA:24793"/>
        <dbReference type="ChEBI" id="CHEBI:15378"/>
        <dbReference type="ChEBI" id="CHEBI:29985"/>
        <dbReference type="ChEBI" id="CHEBI:58278"/>
        <dbReference type="ChEBI" id="CHEBI:58359"/>
        <dbReference type="ChEBI" id="CHEBI:58475"/>
        <dbReference type="ChEBI" id="CHEBI:58525"/>
        <dbReference type="EC" id="4.3.2.10"/>
    </reaction>
</comment>
<dbReference type="InterPro" id="IPR017926">
    <property type="entry name" value="GATASE"/>
</dbReference>
<dbReference type="GO" id="GO:0005737">
    <property type="term" value="C:cytoplasm"/>
    <property type="evidence" value="ECO:0007669"/>
    <property type="project" value="UniProtKB-SubCell"/>
</dbReference>
<dbReference type="AlphaFoldDB" id="A0A837G4W3"/>
<proteinExistence type="inferred from homology"/>
<comment type="subcellular location">
    <subcellularLocation>
        <location evidence="10">Cytoplasm</location>
    </subcellularLocation>
</comment>
<feature type="active site" description="Nucleophile" evidence="10">
    <location>
        <position position="80"/>
    </location>
</feature>
<dbReference type="GO" id="GO:0000105">
    <property type="term" value="P:L-histidine biosynthetic process"/>
    <property type="evidence" value="ECO:0007669"/>
    <property type="project" value="UniProtKB-UniRule"/>
</dbReference>
<dbReference type="NCBIfam" id="TIGR01855">
    <property type="entry name" value="IMP_synth_hisH"/>
    <property type="match status" value="1"/>
</dbReference>
<feature type="active site" evidence="10">
    <location>
        <position position="187"/>
    </location>
</feature>
<comment type="subunit">
    <text evidence="2 10">Heterodimer of HisH and HisF.</text>
</comment>
<name>A0A837G4W3_9VIBR</name>
<dbReference type="InterPro" id="IPR010139">
    <property type="entry name" value="Imidazole-glycPsynth_HisH"/>
</dbReference>
<evidence type="ECO:0000256" key="3">
    <source>
        <dbReference type="ARBA" id="ARBA00022605"/>
    </source>
</evidence>
<keyword evidence="10" id="KW-0963">Cytoplasm</keyword>
<dbReference type="GO" id="GO:0016829">
    <property type="term" value="F:lyase activity"/>
    <property type="evidence" value="ECO:0007669"/>
    <property type="project" value="UniProtKB-KW"/>
</dbReference>